<gene>
    <name evidence="3" type="ORF">Aru02nite_28230</name>
</gene>
<feature type="transmembrane region" description="Helical" evidence="2">
    <location>
        <begin position="111"/>
        <end position="129"/>
    </location>
</feature>
<proteinExistence type="predicted"/>
<accession>A0A8J3J889</accession>
<keyword evidence="2" id="KW-0472">Membrane</keyword>
<reference evidence="3" key="1">
    <citation type="submission" date="2021-01" db="EMBL/GenBank/DDBJ databases">
        <title>Whole genome shotgun sequence of Actinocatenispora rupis NBRC 107355.</title>
        <authorList>
            <person name="Komaki H."/>
            <person name="Tamura T."/>
        </authorList>
    </citation>
    <scope>NUCLEOTIDE SEQUENCE</scope>
    <source>
        <strain evidence="3">NBRC 107355</strain>
    </source>
</reference>
<protein>
    <submittedName>
        <fullName evidence="3">Uncharacterized protein</fullName>
    </submittedName>
</protein>
<keyword evidence="4" id="KW-1185">Reference proteome</keyword>
<feature type="transmembrane region" description="Helical" evidence="2">
    <location>
        <begin position="7"/>
        <end position="24"/>
    </location>
</feature>
<dbReference type="RefSeq" id="WP_203657921.1">
    <property type="nucleotide sequence ID" value="NZ_BAAAZM010000005.1"/>
</dbReference>
<keyword evidence="2" id="KW-0812">Transmembrane</keyword>
<dbReference type="Proteomes" id="UP000612808">
    <property type="component" value="Unassembled WGS sequence"/>
</dbReference>
<sequence length="201" mass="21010">MRHLTSLIAGIVVAIVAWAVLGWAQAKLGVVAVTGISRHNWGTYSLPLLLFAVGGLLIGLVASTRISPSGPLIGGIGYVVLQLAYVLWPGFLNWLPHSVFGQADIWTRPARSGLAAVLGLVMLVAVFSVRRWQRWPSAVGRGETAPPVAGGPQFPLSGSRPGASTADPGTDETTRILPADNPAAPGYESGIGRRPPESPNP</sequence>
<evidence type="ECO:0000256" key="2">
    <source>
        <dbReference type="SAM" id="Phobius"/>
    </source>
</evidence>
<organism evidence="3 4">
    <name type="scientific">Actinocatenispora rupis</name>
    <dbReference type="NCBI Taxonomy" id="519421"/>
    <lineage>
        <taxon>Bacteria</taxon>
        <taxon>Bacillati</taxon>
        <taxon>Actinomycetota</taxon>
        <taxon>Actinomycetes</taxon>
        <taxon>Micromonosporales</taxon>
        <taxon>Micromonosporaceae</taxon>
        <taxon>Actinocatenispora</taxon>
    </lineage>
</organism>
<evidence type="ECO:0000256" key="1">
    <source>
        <dbReference type="SAM" id="MobiDB-lite"/>
    </source>
</evidence>
<name>A0A8J3J889_9ACTN</name>
<dbReference type="EMBL" id="BOMB01000015">
    <property type="protein sequence ID" value="GID11934.1"/>
    <property type="molecule type" value="Genomic_DNA"/>
</dbReference>
<keyword evidence="2" id="KW-1133">Transmembrane helix</keyword>
<feature type="transmembrane region" description="Helical" evidence="2">
    <location>
        <begin position="70"/>
        <end position="91"/>
    </location>
</feature>
<feature type="transmembrane region" description="Helical" evidence="2">
    <location>
        <begin position="44"/>
        <end position="63"/>
    </location>
</feature>
<comment type="caution">
    <text evidence="3">The sequence shown here is derived from an EMBL/GenBank/DDBJ whole genome shotgun (WGS) entry which is preliminary data.</text>
</comment>
<dbReference type="AlphaFoldDB" id="A0A8J3J889"/>
<evidence type="ECO:0000313" key="3">
    <source>
        <dbReference type="EMBL" id="GID11934.1"/>
    </source>
</evidence>
<feature type="region of interest" description="Disordered" evidence="1">
    <location>
        <begin position="140"/>
        <end position="201"/>
    </location>
</feature>
<evidence type="ECO:0000313" key="4">
    <source>
        <dbReference type="Proteomes" id="UP000612808"/>
    </source>
</evidence>